<feature type="region of interest" description="Disordered" evidence="1">
    <location>
        <begin position="281"/>
        <end position="306"/>
    </location>
</feature>
<dbReference type="Proteomes" id="UP000809587">
    <property type="component" value="Unassembled WGS sequence"/>
</dbReference>
<accession>A0ABS2JJF4</accession>
<evidence type="ECO:0000313" key="3">
    <source>
        <dbReference type="EMBL" id="MBM7086640.1"/>
    </source>
</evidence>
<proteinExistence type="predicted"/>
<keyword evidence="4" id="KW-1185">Reference proteome</keyword>
<evidence type="ECO:0000256" key="1">
    <source>
        <dbReference type="SAM" id="MobiDB-lite"/>
    </source>
</evidence>
<dbReference type="RefSeq" id="WP_204961831.1">
    <property type="nucleotide sequence ID" value="NZ_JAFEUO010000011.1"/>
</dbReference>
<name>A0ABS2JJF4_9ACTN</name>
<evidence type="ECO:0000259" key="2">
    <source>
        <dbReference type="PROSITE" id="PS50011"/>
    </source>
</evidence>
<evidence type="ECO:0000313" key="4">
    <source>
        <dbReference type="Proteomes" id="UP000809587"/>
    </source>
</evidence>
<reference evidence="3 4" key="1">
    <citation type="submission" date="2021-02" db="EMBL/GenBank/DDBJ databases">
        <authorList>
            <person name="Lee D.-H."/>
        </authorList>
    </citation>
    <scope>NUCLEOTIDE SEQUENCE [LARGE SCALE GENOMIC DNA]</scope>
    <source>
        <strain evidence="3 4">MMS20-R2-29</strain>
    </source>
</reference>
<comment type="caution">
    <text evidence="3">The sequence shown here is derived from an EMBL/GenBank/DDBJ whole genome shotgun (WGS) entry which is preliminary data.</text>
</comment>
<dbReference type="PROSITE" id="PS50011">
    <property type="entry name" value="PROTEIN_KINASE_DOM"/>
    <property type="match status" value="1"/>
</dbReference>
<dbReference type="InterPro" id="IPR000719">
    <property type="entry name" value="Prot_kinase_dom"/>
</dbReference>
<dbReference type="InterPro" id="IPR011009">
    <property type="entry name" value="Kinase-like_dom_sf"/>
</dbReference>
<protein>
    <recommendedName>
        <fullName evidence="2">Protein kinase domain-containing protein</fullName>
    </recommendedName>
</protein>
<organism evidence="3 4">
    <name type="scientific">Micromonospora humidisoli</name>
    <dbReference type="NCBI Taxonomy" id="2807622"/>
    <lineage>
        <taxon>Bacteria</taxon>
        <taxon>Bacillati</taxon>
        <taxon>Actinomycetota</taxon>
        <taxon>Actinomycetes</taxon>
        <taxon>Micromonosporales</taxon>
        <taxon>Micromonosporaceae</taxon>
        <taxon>Micromonospora</taxon>
    </lineage>
</organism>
<gene>
    <name evidence="3" type="ORF">JQN84_29330</name>
</gene>
<dbReference type="EMBL" id="JAFEUO010000011">
    <property type="protein sequence ID" value="MBM7086640.1"/>
    <property type="molecule type" value="Genomic_DNA"/>
</dbReference>
<dbReference type="Gene3D" id="1.10.510.10">
    <property type="entry name" value="Transferase(Phosphotransferase) domain 1"/>
    <property type="match status" value="1"/>
</dbReference>
<dbReference type="SUPFAM" id="SSF56112">
    <property type="entry name" value="Protein kinase-like (PK-like)"/>
    <property type="match status" value="1"/>
</dbReference>
<feature type="domain" description="Protein kinase" evidence="2">
    <location>
        <begin position="14"/>
        <end position="303"/>
    </location>
</feature>
<sequence>MTGPLPPEVSLSALGPRTRIGTGGQGTVYALTEDPRWVYKEYATRFVDDVDVTTLNRFVRLAAAAGPDAETLLGLAAWPTAIVRKEGVVRGFLMPRVPDRFRVRIQLPRGPDTVLAQVQYLLNSDDYLLDRGLHIDDRTRLELLRDTGEALTLLHRLGICVGDLSPNNLLFSLDSRPRCYFIDCDAMRLDGDSVLAQAETPEWHVPDADAEELATPATDAYKFGLLAVRLFAGDQQTRDPQAARTRLDRQLVTLAARSLDPAPHLRPAPQQWSDALERSIRRTPPTAPPQRAAAAPTGPEPTRPDAVRADPVRRVVPAPAVVGPRQAGRGWALLGAALAAVAVVAGLLSANDDTSNPPYRAGSGLPTGLVRQPSYPPLPTGIPGLTRPTGGPAGVTGYPGLPMPTRFDLERILPLTRPCILSEVKVGPGLNRTSARMKSSVAAVRGFLCGINIDSPGLEDRSRTQFTRAATLTKNGPFPVATIIGIRTATDGNPQVNVVFDPEGVGSSSGCWRSRLSLVTDDDGYGVGSLSAPVRSYCP</sequence>